<feature type="compositionally biased region" description="Low complexity" evidence="1">
    <location>
        <begin position="410"/>
        <end position="424"/>
    </location>
</feature>
<reference evidence="2" key="1">
    <citation type="submission" date="2021-03" db="EMBL/GenBank/DDBJ databases">
        <title>Comparative genomics and phylogenomic investigation of the class Geoglossomycetes provide insights into ecological specialization and systematics.</title>
        <authorList>
            <person name="Melie T."/>
            <person name="Pirro S."/>
            <person name="Miller A.N."/>
            <person name="Quandt A."/>
        </authorList>
    </citation>
    <scope>NUCLEOTIDE SEQUENCE</scope>
    <source>
        <strain evidence="2">CAQ_001_2017</strain>
    </source>
</reference>
<feature type="compositionally biased region" description="Basic residues" evidence="1">
    <location>
        <begin position="232"/>
        <end position="252"/>
    </location>
</feature>
<organism evidence="2 3">
    <name type="scientific">Trichoglossum hirsutum</name>
    <dbReference type="NCBI Taxonomy" id="265104"/>
    <lineage>
        <taxon>Eukaryota</taxon>
        <taxon>Fungi</taxon>
        <taxon>Dikarya</taxon>
        <taxon>Ascomycota</taxon>
        <taxon>Pezizomycotina</taxon>
        <taxon>Geoglossomycetes</taxon>
        <taxon>Geoglossales</taxon>
        <taxon>Geoglossaceae</taxon>
        <taxon>Trichoglossum</taxon>
    </lineage>
</organism>
<feature type="compositionally biased region" description="Polar residues" evidence="1">
    <location>
        <begin position="207"/>
        <end position="218"/>
    </location>
</feature>
<protein>
    <submittedName>
        <fullName evidence="2">Uncharacterized protein</fullName>
    </submittedName>
</protein>
<keyword evidence="3" id="KW-1185">Reference proteome</keyword>
<feature type="non-terminal residue" evidence="2">
    <location>
        <position position="1"/>
    </location>
</feature>
<feature type="compositionally biased region" description="Basic residues" evidence="1">
    <location>
        <begin position="524"/>
        <end position="538"/>
    </location>
</feature>
<comment type="caution">
    <text evidence="2">The sequence shown here is derived from an EMBL/GenBank/DDBJ whole genome shotgun (WGS) entry which is preliminary data.</text>
</comment>
<gene>
    <name evidence="2" type="ORF">GP486_004934</name>
</gene>
<dbReference type="AlphaFoldDB" id="A0A9P8LA76"/>
<sequence length="589" mass="65999">TYYSSYDPNSPGAALSVADGFPPVANAQSSVILTPPASPTVAQQDNSVEDPSHDLPLSSSQLYFESRPSLVRRPTHVSTHHIIIHPDATPLDIQFPTSTTWTARDVNDQDWATFLNHLFPQHHARANARVADRKIRAEVSHNQEAGSSTVEKLRSAQLDNLLESNNNNDEDEVETEEERSGRIESVITEWNEGFFLPRGLKVVEEIQPSSSPREQAPSSGRLGGRIEGHNSFPHHSRHGCRGHHGHHGHHGRRWHDNYHSHWNIDPNASHGYGLGAQRRRRGCGRDIPSILDPTRAHPLALGASGVHPYIGLGEAVRHTAAQLGDAARYTAQQISEAARLTGQQVEEVARSTASQVGDAGRLAGQQIEEAALQSAAHLAEQQTRGIQTWHWTHTFGPPSPPSPSSHRRQSTSSSSRSFPSSIPSDQRSSHLHHGSGANADITELTNAMEALPTPSTSERSDTTHSRNHSTWRQYKQRENERKVEIREMKLEIKQKILEGKEERKREKDAKKAIRDLKKSERKSEKRMRKAERRSRKLKEKMEKAEIKLLGKGSVNVLAKGDDSLTKEEKEWWKEKRFEEQEVGILEKED</sequence>
<evidence type="ECO:0000313" key="3">
    <source>
        <dbReference type="Proteomes" id="UP000750711"/>
    </source>
</evidence>
<dbReference type="Proteomes" id="UP000750711">
    <property type="component" value="Unassembled WGS sequence"/>
</dbReference>
<feature type="region of interest" description="Disordered" evidence="1">
    <location>
        <begin position="501"/>
        <end position="539"/>
    </location>
</feature>
<feature type="region of interest" description="Disordered" evidence="1">
    <location>
        <begin position="452"/>
        <end position="479"/>
    </location>
</feature>
<feature type="compositionally biased region" description="Acidic residues" evidence="1">
    <location>
        <begin position="168"/>
        <end position="177"/>
    </location>
</feature>
<feature type="compositionally biased region" description="Basic and acidic residues" evidence="1">
    <location>
        <begin position="501"/>
        <end position="523"/>
    </location>
</feature>
<accession>A0A9P8LA76</accession>
<feature type="region of interest" description="Disordered" evidence="1">
    <location>
        <begin position="390"/>
        <end position="437"/>
    </location>
</feature>
<proteinExistence type="predicted"/>
<dbReference type="EMBL" id="JAGHQM010000855">
    <property type="protein sequence ID" value="KAH0558405.1"/>
    <property type="molecule type" value="Genomic_DNA"/>
</dbReference>
<evidence type="ECO:0000313" key="2">
    <source>
        <dbReference type="EMBL" id="KAH0558405.1"/>
    </source>
</evidence>
<evidence type="ECO:0000256" key="1">
    <source>
        <dbReference type="SAM" id="MobiDB-lite"/>
    </source>
</evidence>
<feature type="region of interest" description="Disordered" evidence="1">
    <location>
        <begin position="160"/>
        <end position="181"/>
    </location>
</feature>
<name>A0A9P8LA76_9PEZI</name>
<feature type="region of interest" description="Disordered" evidence="1">
    <location>
        <begin position="206"/>
        <end position="252"/>
    </location>
</feature>